<dbReference type="VEuPathDB" id="VectorBase:GPPI007819"/>
<dbReference type="InterPro" id="IPR032063">
    <property type="entry name" value="MavL-like"/>
</dbReference>
<dbReference type="Pfam" id="PF16062">
    <property type="entry name" value="MavL-like"/>
    <property type="match status" value="1"/>
</dbReference>
<dbReference type="Proteomes" id="UP000092460">
    <property type="component" value="Unassembled WGS sequence"/>
</dbReference>
<reference evidence="2" key="1">
    <citation type="submission" date="2015-01" db="EMBL/GenBank/DDBJ databases">
        <authorList>
            <person name="Aksoy S."/>
            <person name="Warren W."/>
            <person name="Wilson R.K."/>
        </authorList>
    </citation>
    <scope>NUCLEOTIDE SEQUENCE [LARGE SCALE GENOMIC DNA]</scope>
    <source>
        <strain evidence="2">IAEA</strain>
    </source>
</reference>
<dbReference type="AlphaFoldDB" id="A0A1B0ATB3"/>
<dbReference type="EnsemblMetazoa" id="GPPI007819-RA">
    <property type="protein sequence ID" value="GPPI007819-PA"/>
    <property type="gene ID" value="GPPI007819"/>
</dbReference>
<dbReference type="STRING" id="67801.A0A1B0ATB3"/>
<name>A0A1B0ATB3_9MUSC</name>
<accession>A0A1B0ATB3</accession>
<evidence type="ECO:0000313" key="2">
    <source>
        <dbReference type="Proteomes" id="UP000092460"/>
    </source>
</evidence>
<sequence length="892" mass="102759">MSIFGAEFEKIWPAAGSSLNFSDYGKTLLKKCLDVKKPETINVDIHEFKRKSSNFPLEFGTNTCRVISQPKDRYPYIERQIASAYPIIHERVLKLYLDFLEHKSNYGNDIEKEIYAQLNVTEFVQRLLTERCASFFGKNDKYLLMSRVRGCSGFMQVGTKDEKPPLILRNVLSYDEIKLSAFLSVSSYTEFINDGKRENCGVIEQNKERIEREGLVIGIIGARLNRRNVMEFQDIIISETQNTSENGYGLREEMTATNKAQDYRRVWTEFYEQSDFLYQQVSKDNQRFGKCKNWNDIFDNLIMKKRLTISFDTLLMESEARAQEQNKLAYIHVVGIGLGVWKVAEQQEKIFLECFHQRIKYLLPKLNHIGVIHFSWFQLNEWVDLKNNIKIESETHPNEGIHIYISKRNPADKLKTLPEHNDMLLIVSYAWDGNALPGNEFWMKMLKSTCDSSTACSTLITELHNPFINENQVNGKNLHIASEKFGSISEQKLYRDLQLTDFVQRLLTKRCVTFMGPKDLYLLLTGDKGQGDEYLKIGTQNEIPPLVLNNVISYDEIKLSAFLTVTSHTDFINDGNRNNRGVIETDLSKIERSGVVVGLIGARFERFGVMEYQDVIIDPRQNVKANGYGAENEEKNSSRLVNYRHIWNGFYENSDYLYEQSTKDEKRFGETFSRSSTTESSIFDNVMMKKRYSLTFDTLLVESEARARQLSKQAYIHVVGIGLGVWKVADQQTKIFLETFTQRLKYLLPQLNHIGVVHFSWFHLSEWGDLRDNGTFLSETHPQGGIKTYLSKRNPNEKLTGNEAENMLLIVSYAWDGNALPGNEFWLASLDGSNDPSTACSTLVSELHNPHINDAFVSGRNMHVATLDNGVLHISDYVEKIKDKLWKACNHF</sequence>
<reference evidence="1" key="2">
    <citation type="submission" date="2020-05" db="UniProtKB">
        <authorList>
            <consortium name="EnsemblMetazoa"/>
        </authorList>
    </citation>
    <scope>IDENTIFICATION</scope>
    <source>
        <strain evidence="1">IAEA</strain>
    </source>
</reference>
<organism evidence="1 2">
    <name type="scientific">Glossina palpalis gambiensis</name>
    <dbReference type="NCBI Taxonomy" id="67801"/>
    <lineage>
        <taxon>Eukaryota</taxon>
        <taxon>Metazoa</taxon>
        <taxon>Ecdysozoa</taxon>
        <taxon>Arthropoda</taxon>
        <taxon>Hexapoda</taxon>
        <taxon>Insecta</taxon>
        <taxon>Pterygota</taxon>
        <taxon>Neoptera</taxon>
        <taxon>Endopterygota</taxon>
        <taxon>Diptera</taxon>
        <taxon>Brachycera</taxon>
        <taxon>Muscomorpha</taxon>
        <taxon>Hippoboscoidea</taxon>
        <taxon>Glossinidae</taxon>
        <taxon>Glossina</taxon>
    </lineage>
</organism>
<keyword evidence="2" id="KW-1185">Reference proteome</keyword>
<protein>
    <submittedName>
        <fullName evidence="1">Uncharacterized protein</fullName>
    </submittedName>
</protein>
<dbReference type="EMBL" id="JXJN01003232">
    <property type="status" value="NOT_ANNOTATED_CDS"/>
    <property type="molecule type" value="Genomic_DNA"/>
</dbReference>
<proteinExistence type="predicted"/>
<evidence type="ECO:0000313" key="1">
    <source>
        <dbReference type="EnsemblMetazoa" id="GPPI007819-PA"/>
    </source>
</evidence>